<feature type="region of interest" description="Disordered" evidence="1">
    <location>
        <begin position="27"/>
        <end position="47"/>
    </location>
</feature>
<comment type="caution">
    <text evidence="3">The sequence shown here is derived from an EMBL/GenBank/DDBJ whole genome shotgun (WGS) entry which is preliminary data.</text>
</comment>
<dbReference type="Pfam" id="PF03583">
    <property type="entry name" value="LIP"/>
    <property type="match status" value="1"/>
</dbReference>
<dbReference type="Gene3D" id="3.40.50.1820">
    <property type="entry name" value="alpha/beta hydrolase"/>
    <property type="match status" value="1"/>
</dbReference>
<feature type="signal peptide" evidence="2">
    <location>
        <begin position="1"/>
        <end position="20"/>
    </location>
</feature>
<organism evidence="3 4">
    <name type="scientific">Crossiella equi</name>
    <dbReference type="NCBI Taxonomy" id="130796"/>
    <lineage>
        <taxon>Bacteria</taxon>
        <taxon>Bacillati</taxon>
        <taxon>Actinomycetota</taxon>
        <taxon>Actinomycetes</taxon>
        <taxon>Pseudonocardiales</taxon>
        <taxon>Pseudonocardiaceae</taxon>
        <taxon>Crossiella</taxon>
    </lineage>
</organism>
<proteinExistence type="predicted"/>
<evidence type="ECO:0000313" key="4">
    <source>
        <dbReference type="Proteomes" id="UP001519363"/>
    </source>
</evidence>
<gene>
    <name evidence="3" type="ORF">JOF53_000568</name>
</gene>
<accession>A0ABS5A5X0</accession>
<dbReference type="PANTHER" id="PTHR34853:SF1">
    <property type="entry name" value="LIPASE 5"/>
    <property type="match status" value="1"/>
</dbReference>
<dbReference type="PIRSF" id="PIRSF029171">
    <property type="entry name" value="Esterase_LipA"/>
    <property type="match status" value="1"/>
</dbReference>
<dbReference type="EMBL" id="JAGIOO010000001">
    <property type="protein sequence ID" value="MBP2471696.1"/>
    <property type="molecule type" value="Genomic_DNA"/>
</dbReference>
<dbReference type="SUPFAM" id="SSF53474">
    <property type="entry name" value="alpha/beta-Hydrolases"/>
    <property type="match status" value="1"/>
</dbReference>
<feature type="chain" id="PRO_5045798037" evidence="2">
    <location>
        <begin position="21"/>
        <end position="378"/>
    </location>
</feature>
<name>A0ABS5A5X0_9PSEU</name>
<keyword evidence="4" id="KW-1185">Reference proteome</keyword>
<evidence type="ECO:0000256" key="2">
    <source>
        <dbReference type="SAM" id="SignalP"/>
    </source>
</evidence>
<dbReference type="PANTHER" id="PTHR34853">
    <property type="match status" value="1"/>
</dbReference>
<dbReference type="InterPro" id="IPR029058">
    <property type="entry name" value="AB_hydrolase_fold"/>
</dbReference>
<dbReference type="Proteomes" id="UP001519363">
    <property type="component" value="Unassembled WGS sequence"/>
</dbReference>
<protein>
    <submittedName>
        <fullName evidence="3">Pimeloyl-ACP methyl ester carboxylesterase</fullName>
    </submittedName>
</protein>
<reference evidence="3 4" key="1">
    <citation type="submission" date="2021-03" db="EMBL/GenBank/DDBJ databases">
        <title>Sequencing the genomes of 1000 actinobacteria strains.</title>
        <authorList>
            <person name="Klenk H.-P."/>
        </authorList>
    </citation>
    <scope>NUCLEOTIDE SEQUENCE [LARGE SCALE GENOMIC DNA]</scope>
    <source>
        <strain evidence="3 4">DSM 44580</strain>
    </source>
</reference>
<dbReference type="InterPro" id="IPR005152">
    <property type="entry name" value="Lipase_secreted"/>
</dbReference>
<sequence length="378" mass="40883">MLRTCLALLCSLVAVVPVGFYDPPRPLPQGAPGDVVRSRVADNPPTRGKAKAWHLMYLSTGATGQRNTLTGTLLVPTGVDPAKAPVVGFAPGTHGPAFRCVPSGMVEAGALYEQPAVDDLLRRGYAVAMTDYEGYQEQPRTTYIVGRAMGHAVLDVVRAALRFREAGLSATAKVAFRGYSQGGGAAMWAGELQPDYAPELNLVGVAAGGVPADLIQVALPLDGKRGYGLLAYALMGLDQAYPDLRLDDYLNDRGRADFARMRREACTLELLTDYQGLRLGDHTTTSPVLTPPWLARVRENKLGTKKIGVPVFQYHGDNDDLVYPPQARELYRDYCQAGMNISWRSFPTDHITLVYTGNEAAHAFLADRFAGKPAQSTC</sequence>
<evidence type="ECO:0000256" key="1">
    <source>
        <dbReference type="SAM" id="MobiDB-lite"/>
    </source>
</evidence>
<evidence type="ECO:0000313" key="3">
    <source>
        <dbReference type="EMBL" id="MBP2471696.1"/>
    </source>
</evidence>
<dbReference type="RefSeq" id="WP_249044780.1">
    <property type="nucleotide sequence ID" value="NZ_JAGIOO010000001.1"/>
</dbReference>
<dbReference type="Gene3D" id="1.10.260.130">
    <property type="match status" value="1"/>
</dbReference>
<keyword evidence="2" id="KW-0732">Signal</keyword>